<evidence type="ECO:0000256" key="1">
    <source>
        <dbReference type="ARBA" id="ARBA00022837"/>
    </source>
</evidence>
<dbReference type="Gene3D" id="3.40.50.300">
    <property type="entry name" value="P-loop containing nucleotide triphosphate hydrolases"/>
    <property type="match status" value="1"/>
</dbReference>
<keyword evidence="1" id="KW-0106">Calcium</keyword>
<evidence type="ECO:0000256" key="2">
    <source>
        <dbReference type="SAM" id="SignalP"/>
    </source>
</evidence>
<keyword evidence="5" id="KW-1185">Reference proteome</keyword>
<dbReference type="SUPFAM" id="SSF52540">
    <property type="entry name" value="P-loop containing nucleoside triphosphate hydrolases"/>
    <property type="match status" value="1"/>
</dbReference>
<dbReference type="SMART" id="SM00054">
    <property type="entry name" value="EFh"/>
    <property type="match status" value="2"/>
</dbReference>
<dbReference type="InterPro" id="IPR027417">
    <property type="entry name" value="P-loop_NTPase"/>
</dbReference>
<dbReference type="GO" id="GO:0005509">
    <property type="term" value="F:calcium ion binding"/>
    <property type="evidence" value="ECO:0007669"/>
    <property type="project" value="InterPro"/>
</dbReference>
<keyword evidence="2" id="KW-0732">Signal</keyword>
<proteinExistence type="predicted"/>
<feature type="chain" id="PRO_5012932129" evidence="2">
    <location>
        <begin position="20"/>
        <end position="591"/>
    </location>
</feature>
<comment type="caution">
    <text evidence="4">The sequence shown here is derived from an EMBL/GenBank/DDBJ whole genome shotgun (WGS) entry which is preliminary data.</text>
</comment>
<evidence type="ECO:0000313" key="5">
    <source>
        <dbReference type="Proteomes" id="UP000186817"/>
    </source>
</evidence>
<dbReference type="PROSITE" id="PS00018">
    <property type="entry name" value="EF_HAND_1"/>
    <property type="match status" value="2"/>
</dbReference>
<dbReference type="AlphaFoldDB" id="A0A1Q9DEP7"/>
<dbReference type="OrthoDB" id="186625at2759"/>
<dbReference type="Gene3D" id="1.10.238.10">
    <property type="entry name" value="EF-hand"/>
    <property type="match status" value="1"/>
</dbReference>
<gene>
    <name evidence="4" type="primary">CML8</name>
    <name evidence="4" type="ORF">AK812_SmicGene24469</name>
</gene>
<name>A0A1Q9DEP7_SYMMI</name>
<organism evidence="4 5">
    <name type="scientific">Symbiodinium microadriaticum</name>
    <name type="common">Dinoflagellate</name>
    <name type="synonym">Zooxanthella microadriatica</name>
    <dbReference type="NCBI Taxonomy" id="2951"/>
    <lineage>
        <taxon>Eukaryota</taxon>
        <taxon>Sar</taxon>
        <taxon>Alveolata</taxon>
        <taxon>Dinophyceae</taxon>
        <taxon>Suessiales</taxon>
        <taxon>Symbiodiniaceae</taxon>
        <taxon>Symbiodinium</taxon>
    </lineage>
</organism>
<dbReference type="PROSITE" id="PS50222">
    <property type="entry name" value="EF_HAND_2"/>
    <property type="match status" value="1"/>
</dbReference>
<evidence type="ECO:0000259" key="3">
    <source>
        <dbReference type="PROSITE" id="PS50222"/>
    </source>
</evidence>
<dbReference type="InterPro" id="IPR002048">
    <property type="entry name" value="EF_hand_dom"/>
</dbReference>
<accession>A0A1Q9DEP7</accession>
<dbReference type="CDD" id="cd00051">
    <property type="entry name" value="EFh"/>
    <property type="match status" value="1"/>
</dbReference>
<feature type="signal peptide" evidence="2">
    <location>
        <begin position="1"/>
        <end position="19"/>
    </location>
</feature>
<sequence length="591" mass="67537">MPVLGHLLLLLYLPAEGHACLTEFSGNPQFHEYSGYAFKVARNEPIPESVQEYFYMKNDPYVVQLTKYARWTHQMLMACWSVEGRVWEVRLLLNESMRAADGTAGLHTAVCAPRSCRPHQVLQQLAIKVVTQDLDAVAPTRLQGEVRPLSSWKFLNLRFAIVGMGGCGTTSLQKNIKQHPELRFSRQDDHEETLFAPGYIHEYTGGFRMLPTETQVNYMNCGKARCQQKDLDAGTKLGLKNYMLHNFDFGLATLSLIDNLVVIAVVCDPLDRLEKAMFWSYCQFENTTQCSSGRIFDELLKNTTVADVVERHREHWVAAERIRVLFTLFERRTIVAHQSLLRDRPQQLYGLLFRKIGVGPPPAGTQYHRYNSVGGERTGLCRRKKILAEFQDDGPKKSAVDKLHDIALDAGCETMLKAWFQFLDTDHSGRIDYTEFDKGLKDMKFTGGPKQTHKLWQELDDDMSGAISFDEFTRPEEAELWRSFSKFVGSTFAGTKDMLRRLQKHYADSSGMEKAVDKALSEQEFCESLAAFGWSGGQEKMFFDAFAMESEHEVRCIYARGMRWVDREVKMFKLKQAAKKKAEKMAGLSVR</sequence>
<dbReference type="EMBL" id="LSRX01000575">
    <property type="protein sequence ID" value="OLP93622.1"/>
    <property type="molecule type" value="Genomic_DNA"/>
</dbReference>
<dbReference type="Pfam" id="PF13499">
    <property type="entry name" value="EF-hand_7"/>
    <property type="match status" value="1"/>
</dbReference>
<feature type="domain" description="EF-hand" evidence="3">
    <location>
        <begin position="411"/>
        <end position="446"/>
    </location>
</feature>
<dbReference type="InterPro" id="IPR011992">
    <property type="entry name" value="EF-hand-dom_pair"/>
</dbReference>
<protein>
    <submittedName>
        <fullName evidence="4">Putative calcium-binding protein CML8</fullName>
    </submittedName>
</protein>
<evidence type="ECO:0000313" key="4">
    <source>
        <dbReference type="EMBL" id="OLP93622.1"/>
    </source>
</evidence>
<reference evidence="4 5" key="1">
    <citation type="submission" date="2016-02" db="EMBL/GenBank/DDBJ databases">
        <title>Genome analysis of coral dinoflagellate symbionts highlights evolutionary adaptations to a symbiotic lifestyle.</title>
        <authorList>
            <person name="Aranda M."/>
            <person name="Li Y."/>
            <person name="Liew Y.J."/>
            <person name="Baumgarten S."/>
            <person name="Simakov O."/>
            <person name="Wilson M."/>
            <person name="Piel J."/>
            <person name="Ashoor H."/>
            <person name="Bougouffa S."/>
            <person name="Bajic V.B."/>
            <person name="Ryu T."/>
            <person name="Ravasi T."/>
            <person name="Bayer T."/>
            <person name="Micklem G."/>
            <person name="Kim H."/>
            <person name="Bhak J."/>
            <person name="Lajeunesse T.C."/>
            <person name="Voolstra C.R."/>
        </authorList>
    </citation>
    <scope>NUCLEOTIDE SEQUENCE [LARGE SCALE GENOMIC DNA]</scope>
    <source>
        <strain evidence="4 5">CCMP2467</strain>
    </source>
</reference>
<dbReference type="Proteomes" id="UP000186817">
    <property type="component" value="Unassembled WGS sequence"/>
</dbReference>
<dbReference type="SUPFAM" id="SSF47473">
    <property type="entry name" value="EF-hand"/>
    <property type="match status" value="1"/>
</dbReference>
<dbReference type="InterPro" id="IPR018247">
    <property type="entry name" value="EF_Hand_1_Ca_BS"/>
</dbReference>